<proteinExistence type="predicted"/>
<keyword evidence="2" id="KW-1185">Reference proteome</keyword>
<sequence>MPVYLALLRGINVSGKKIIKMEDLRKLMSSEGFENVKTYIQSGNVIFKSSENRKDHLARSIEVIIEEHYGFDVLVFILEIKDLIKAVDNNPFVEGRVEEEAGFKKIYVTFLSEKPLAENFKKLKEAPIANDLIEIIDDILYFKLESRASDSKLSNNLIENKLKVRATTRNWNTTLKLLSLMENP</sequence>
<evidence type="ECO:0000313" key="2">
    <source>
        <dbReference type="Proteomes" id="UP000287527"/>
    </source>
</evidence>
<reference evidence="1 2" key="1">
    <citation type="submission" date="2019-01" db="EMBL/GenBank/DDBJ databases">
        <title>Flavobacterium sp. nov.,isolated from freshwater.</title>
        <authorList>
            <person name="Zhang R."/>
            <person name="Du Z.-J."/>
        </authorList>
    </citation>
    <scope>NUCLEOTIDE SEQUENCE [LARGE SCALE GENOMIC DNA]</scope>
    <source>
        <strain evidence="1 2">1E403</strain>
    </source>
</reference>
<dbReference type="Pfam" id="PF08002">
    <property type="entry name" value="DUF1697"/>
    <property type="match status" value="1"/>
</dbReference>
<dbReference type="PANTHER" id="PTHR36439:SF1">
    <property type="entry name" value="DUF1697 DOMAIN-CONTAINING PROTEIN"/>
    <property type="match status" value="1"/>
</dbReference>
<dbReference type="AlphaFoldDB" id="A0A3S3SEV8"/>
<dbReference type="OrthoDB" id="9806494at2"/>
<dbReference type="Proteomes" id="UP000287527">
    <property type="component" value="Unassembled WGS sequence"/>
</dbReference>
<name>A0A3S3SEV8_9FLAO</name>
<protein>
    <submittedName>
        <fullName evidence="1">DUF1697 domain-containing protein</fullName>
    </submittedName>
</protein>
<gene>
    <name evidence="1" type="ORF">EPI11_09715</name>
</gene>
<dbReference type="PIRSF" id="PIRSF008502">
    <property type="entry name" value="UCP008502"/>
    <property type="match status" value="1"/>
</dbReference>
<dbReference type="Gene3D" id="3.30.70.1260">
    <property type="entry name" value="bacterial protein sp0830 like"/>
    <property type="match status" value="1"/>
</dbReference>
<dbReference type="PANTHER" id="PTHR36439">
    <property type="entry name" value="BLL4334 PROTEIN"/>
    <property type="match status" value="1"/>
</dbReference>
<dbReference type="Gene3D" id="3.30.70.1280">
    <property type="entry name" value="SP0830-like domains"/>
    <property type="match status" value="1"/>
</dbReference>
<organism evidence="1 2">
    <name type="scientific">Flavobacterium cerinum</name>
    <dbReference type="NCBI Taxonomy" id="2502784"/>
    <lineage>
        <taxon>Bacteria</taxon>
        <taxon>Pseudomonadati</taxon>
        <taxon>Bacteroidota</taxon>
        <taxon>Flavobacteriia</taxon>
        <taxon>Flavobacteriales</taxon>
        <taxon>Flavobacteriaceae</taxon>
        <taxon>Flavobacterium</taxon>
    </lineage>
</organism>
<comment type="caution">
    <text evidence="1">The sequence shown here is derived from an EMBL/GenBank/DDBJ whole genome shotgun (WGS) entry which is preliminary data.</text>
</comment>
<dbReference type="SUPFAM" id="SSF160379">
    <property type="entry name" value="SP0830-like"/>
    <property type="match status" value="1"/>
</dbReference>
<dbReference type="RefSeq" id="WP_128389770.1">
    <property type="nucleotide sequence ID" value="NZ_SBII01000005.1"/>
</dbReference>
<accession>A0A3S3SEV8</accession>
<evidence type="ECO:0000313" key="1">
    <source>
        <dbReference type="EMBL" id="RWX00541.1"/>
    </source>
</evidence>
<dbReference type="InterPro" id="IPR012545">
    <property type="entry name" value="DUF1697"/>
</dbReference>
<dbReference type="EMBL" id="SBII01000005">
    <property type="protein sequence ID" value="RWX00541.1"/>
    <property type="molecule type" value="Genomic_DNA"/>
</dbReference>